<dbReference type="EMBL" id="FQWZ01000005">
    <property type="protein sequence ID" value="SHH05064.1"/>
    <property type="molecule type" value="Genomic_DNA"/>
</dbReference>
<dbReference type="STRING" id="490188.SAMN04488068_2303"/>
<evidence type="ECO:0000256" key="2">
    <source>
        <dbReference type="ARBA" id="ARBA00022692"/>
    </source>
</evidence>
<keyword evidence="7" id="KW-0378">Hydrolase</keyword>
<dbReference type="GO" id="GO:0004252">
    <property type="term" value="F:serine-type endopeptidase activity"/>
    <property type="evidence" value="ECO:0007669"/>
    <property type="project" value="InterPro"/>
</dbReference>
<keyword evidence="8" id="KW-1185">Reference proteome</keyword>
<dbReference type="GO" id="GO:0016020">
    <property type="term" value="C:membrane"/>
    <property type="evidence" value="ECO:0007669"/>
    <property type="project" value="UniProtKB-SubCell"/>
</dbReference>
<organism evidence="7 8">
    <name type="scientific">Hydrocarboniphaga daqingensis</name>
    <dbReference type="NCBI Taxonomy" id="490188"/>
    <lineage>
        <taxon>Bacteria</taxon>
        <taxon>Pseudomonadati</taxon>
        <taxon>Pseudomonadota</taxon>
        <taxon>Gammaproteobacteria</taxon>
        <taxon>Nevskiales</taxon>
        <taxon>Nevskiaceae</taxon>
        <taxon>Hydrocarboniphaga</taxon>
    </lineage>
</organism>
<evidence type="ECO:0000256" key="1">
    <source>
        <dbReference type="ARBA" id="ARBA00004141"/>
    </source>
</evidence>
<dbReference type="AlphaFoldDB" id="A0A1M5PT69"/>
<dbReference type="InterPro" id="IPR035952">
    <property type="entry name" value="Rhomboid-like_sf"/>
</dbReference>
<reference evidence="7 8" key="1">
    <citation type="submission" date="2016-11" db="EMBL/GenBank/DDBJ databases">
        <authorList>
            <person name="Jaros S."/>
            <person name="Januszkiewicz K."/>
            <person name="Wedrychowicz H."/>
        </authorList>
    </citation>
    <scope>NUCLEOTIDE SEQUENCE [LARGE SCALE GENOMIC DNA]</scope>
    <source>
        <strain evidence="7 8">CGMCC 1.7049</strain>
    </source>
</reference>
<dbReference type="Gene3D" id="1.20.1540.10">
    <property type="entry name" value="Rhomboid-like"/>
    <property type="match status" value="1"/>
</dbReference>
<keyword evidence="3 5" id="KW-1133">Transmembrane helix</keyword>
<name>A0A1M5PT69_9GAMM</name>
<feature type="transmembrane region" description="Helical" evidence="5">
    <location>
        <begin position="68"/>
        <end position="85"/>
    </location>
</feature>
<dbReference type="GO" id="GO:0006508">
    <property type="term" value="P:proteolysis"/>
    <property type="evidence" value="ECO:0007669"/>
    <property type="project" value="UniProtKB-KW"/>
</dbReference>
<evidence type="ECO:0000256" key="3">
    <source>
        <dbReference type="ARBA" id="ARBA00022989"/>
    </source>
</evidence>
<feature type="transmembrane region" description="Helical" evidence="5">
    <location>
        <begin position="143"/>
        <end position="166"/>
    </location>
</feature>
<evidence type="ECO:0000256" key="4">
    <source>
        <dbReference type="ARBA" id="ARBA00023136"/>
    </source>
</evidence>
<feature type="domain" description="Peptidase S54 rhomboid" evidence="6">
    <location>
        <begin position="53"/>
        <end position="195"/>
    </location>
</feature>
<evidence type="ECO:0000313" key="7">
    <source>
        <dbReference type="EMBL" id="SHH05064.1"/>
    </source>
</evidence>
<keyword evidence="4 5" id="KW-0472">Membrane</keyword>
<keyword evidence="7" id="KW-0645">Protease</keyword>
<feature type="transmembrane region" description="Helical" evidence="5">
    <location>
        <begin position="172"/>
        <end position="194"/>
    </location>
</feature>
<keyword evidence="2 5" id="KW-0812">Transmembrane</keyword>
<evidence type="ECO:0000313" key="8">
    <source>
        <dbReference type="Proteomes" id="UP000199758"/>
    </source>
</evidence>
<feature type="transmembrane region" description="Helical" evidence="5">
    <location>
        <begin position="92"/>
        <end position="113"/>
    </location>
</feature>
<dbReference type="InterPro" id="IPR022764">
    <property type="entry name" value="Peptidase_S54_rhomboid_dom"/>
</dbReference>
<feature type="transmembrane region" description="Helical" evidence="5">
    <location>
        <begin position="119"/>
        <end position="136"/>
    </location>
</feature>
<accession>A0A1M5PT69</accession>
<dbReference type="SUPFAM" id="SSF144091">
    <property type="entry name" value="Rhomboid-like"/>
    <property type="match status" value="1"/>
</dbReference>
<evidence type="ECO:0000259" key="6">
    <source>
        <dbReference type="Pfam" id="PF01694"/>
    </source>
</evidence>
<dbReference type="Proteomes" id="UP000199758">
    <property type="component" value="Unassembled WGS sequence"/>
</dbReference>
<dbReference type="NCBIfam" id="TIGR03902">
    <property type="entry name" value="rhom_GG_sort"/>
    <property type="match status" value="1"/>
</dbReference>
<protein>
    <submittedName>
        <fullName evidence="7">Rhomboid family GlyGly-CTERM serine protease</fullName>
    </submittedName>
</protein>
<sequence>MITKASDNAAMPAFAVAVWRAPLLLMALLLLTELGGAPVRALFGFDRTAIEAGQWWRLLTANFVHLGWYHWFLNELGLVVLVLLCPERIRVLTLLARVAFIGILMSLCLYGYTPGLSRYVGMSGVIHGLFVLGLLPQVRQRDLVSMGCLAFLIGKLVFEQIAGAPLSDESAIGGHVVTESHLFGALAAALYAALDAGRARIARRPAS</sequence>
<comment type="subcellular location">
    <subcellularLocation>
        <location evidence="1">Membrane</location>
        <topology evidence="1">Multi-pass membrane protein</topology>
    </subcellularLocation>
</comment>
<dbReference type="Pfam" id="PF01694">
    <property type="entry name" value="Rhomboid"/>
    <property type="match status" value="1"/>
</dbReference>
<gene>
    <name evidence="7" type="ORF">SAMN04488068_2303</name>
</gene>
<dbReference type="PANTHER" id="PTHR43066">
    <property type="entry name" value="RHOMBOID-RELATED PROTEIN"/>
    <property type="match status" value="1"/>
</dbReference>
<dbReference type="InterPro" id="IPR023826">
    <property type="entry name" value="Rhom-like_SP_proteobac"/>
</dbReference>
<proteinExistence type="predicted"/>
<evidence type="ECO:0000256" key="5">
    <source>
        <dbReference type="SAM" id="Phobius"/>
    </source>
</evidence>